<feature type="region of interest" description="Disordered" evidence="1">
    <location>
        <begin position="1"/>
        <end position="67"/>
    </location>
</feature>
<organism evidence="2 3">
    <name type="scientific">Eimeria brunetti</name>
    <dbReference type="NCBI Taxonomy" id="51314"/>
    <lineage>
        <taxon>Eukaryota</taxon>
        <taxon>Sar</taxon>
        <taxon>Alveolata</taxon>
        <taxon>Apicomplexa</taxon>
        <taxon>Conoidasida</taxon>
        <taxon>Coccidia</taxon>
        <taxon>Eucoccidiorida</taxon>
        <taxon>Eimeriorina</taxon>
        <taxon>Eimeriidae</taxon>
        <taxon>Eimeria</taxon>
    </lineage>
</organism>
<accession>U6LSW1</accession>
<proteinExistence type="predicted"/>
<dbReference type="AlphaFoldDB" id="U6LSW1"/>
<dbReference type="EMBL" id="HG712475">
    <property type="protein sequence ID" value="CDJ50890.1"/>
    <property type="molecule type" value="Genomic_DNA"/>
</dbReference>
<keyword evidence="3" id="KW-1185">Reference proteome</keyword>
<dbReference type="VEuPathDB" id="ToxoDB:EBH_0037220"/>
<evidence type="ECO:0000256" key="1">
    <source>
        <dbReference type="SAM" id="MobiDB-lite"/>
    </source>
</evidence>
<protein>
    <submittedName>
        <fullName evidence="2">Uncharacterized protein</fullName>
    </submittedName>
</protein>
<dbReference type="Proteomes" id="UP000030750">
    <property type="component" value="Unassembled WGS sequence"/>
</dbReference>
<evidence type="ECO:0000313" key="2">
    <source>
        <dbReference type="EMBL" id="CDJ50890.1"/>
    </source>
</evidence>
<feature type="compositionally biased region" description="Basic and acidic residues" evidence="1">
    <location>
        <begin position="53"/>
        <end position="67"/>
    </location>
</feature>
<gene>
    <name evidence="2" type="ORF">EBH_0037220</name>
</gene>
<sequence>MGDTTDPFSLTPPTGRGLPRTPINTPAMAPMPMPGPQNSGPPANHPPRQASSRGERSILRDNTEETPEERLLRMQEHFQKVVEFTLRSLASTFDRSLSSSDRRGGTFRAPLDFNSERPKEWLMQINQYYNALQMNDEARLADVAPFLTGTAVSYDCTTKRRAPALKPTTWEQFQHFIMQIFGMTPLVTTIRRLKEIEYKGSFALKKLWRSSPVS</sequence>
<name>U6LSW1_9EIME</name>
<evidence type="ECO:0000313" key="3">
    <source>
        <dbReference type="Proteomes" id="UP000030750"/>
    </source>
</evidence>
<reference evidence="2" key="2">
    <citation type="submission" date="2013-10" db="EMBL/GenBank/DDBJ databases">
        <authorList>
            <person name="Aslett M."/>
        </authorList>
    </citation>
    <scope>NUCLEOTIDE SEQUENCE [LARGE SCALE GENOMIC DNA]</scope>
    <source>
        <strain evidence="2">Houghton</strain>
    </source>
</reference>
<feature type="compositionally biased region" description="Low complexity" evidence="1">
    <location>
        <begin position="11"/>
        <end position="28"/>
    </location>
</feature>
<reference evidence="2" key="1">
    <citation type="submission" date="2013-10" db="EMBL/GenBank/DDBJ databases">
        <title>Genomic analysis of the causative agents of coccidiosis in chickens.</title>
        <authorList>
            <person name="Reid A.J."/>
            <person name="Blake D."/>
            <person name="Billington K."/>
            <person name="Browne H."/>
            <person name="Dunn M."/>
            <person name="Hung S."/>
            <person name="Kawahara F."/>
            <person name="Miranda-Saavedra D."/>
            <person name="Mourier T."/>
            <person name="Nagra H."/>
            <person name="Otto T.D."/>
            <person name="Rawlings N."/>
            <person name="Sanchez A."/>
            <person name="Sanders M."/>
            <person name="Subramaniam C."/>
            <person name="Tay Y."/>
            <person name="Dear P."/>
            <person name="Doerig C."/>
            <person name="Gruber A."/>
            <person name="Parkinson J."/>
            <person name="Shirley M."/>
            <person name="Wan K.L."/>
            <person name="Berriman M."/>
            <person name="Tomley F."/>
            <person name="Pain A."/>
        </authorList>
    </citation>
    <scope>NUCLEOTIDE SEQUENCE [LARGE SCALE GENOMIC DNA]</scope>
    <source>
        <strain evidence="2">Houghton</strain>
    </source>
</reference>